<feature type="region of interest" description="Disordered" evidence="5">
    <location>
        <begin position="31"/>
        <end position="57"/>
    </location>
</feature>
<feature type="transmembrane region" description="Helical" evidence="6">
    <location>
        <begin position="431"/>
        <end position="450"/>
    </location>
</feature>
<reference evidence="8 9" key="1">
    <citation type="journal article" date="2015" name="Nature">
        <title>rRNA introns, odd ribosomes, and small enigmatic genomes across a large radiation of phyla.</title>
        <authorList>
            <person name="Brown C.T."/>
            <person name="Hug L.A."/>
            <person name="Thomas B.C."/>
            <person name="Sharon I."/>
            <person name="Castelle C.J."/>
            <person name="Singh A."/>
            <person name="Wilkins M.J."/>
            <person name="Williams K.H."/>
            <person name="Banfield J.F."/>
        </authorList>
    </citation>
    <scope>NUCLEOTIDE SEQUENCE [LARGE SCALE GENOMIC DNA]</scope>
</reference>
<feature type="transmembrane region" description="Helical" evidence="6">
    <location>
        <begin position="459"/>
        <end position="475"/>
    </location>
</feature>
<feature type="domain" description="SCP" evidence="7">
    <location>
        <begin position="126"/>
        <end position="233"/>
    </location>
</feature>
<keyword evidence="6" id="KW-0472">Membrane</keyword>
<name>A0A0G0SEX3_9BACT</name>
<evidence type="ECO:0000256" key="1">
    <source>
        <dbReference type="ARBA" id="ARBA00004613"/>
    </source>
</evidence>
<dbReference type="SUPFAM" id="SSF55797">
    <property type="entry name" value="PR-1-like"/>
    <property type="match status" value="1"/>
</dbReference>
<dbReference type="PROSITE" id="PS00018">
    <property type="entry name" value="EF_HAND_1"/>
    <property type="match status" value="1"/>
</dbReference>
<evidence type="ECO:0000256" key="2">
    <source>
        <dbReference type="ARBA" id="ARBA00022525"/>
    </source>
</evidence>
<proteinExistence type="predicted"/>
<evidence type="ECO:0000256" key="4">
    <source>
        <dbReference type="ARBA" id="ARBA00022837"/>
    </source>
</evidence>
<dbReference type="Proteomes" id="UP000034137">
    <property type="component" value="Unassembled WGS sequence"/>
</dbReference>
<dbReference type="Pfam" id="PF18884">
    <property type="entry name" value="TSP3_bac"/>
    <property type="match status" value="2"/>
</dbReference>
<dbReference type="PANTHER" id="PTHR31157:SF1">
    <property type="entry name" value="SCP DOMAIN-CONTAINING PROTEIN"/>
    <property type="match status" value="1"/>
</dbReference>
<accession>A0A0G0SEX3</accession>
<keyword evidence="6" id="KW-1133">Transmembrane helix</keyword>
<keyword evidence="4" id="KW-0106">Calcium</keyword>
<dbReference type="InterPro" id="IPR018247">
    <property type="entry name" value="EF_Hand_1_Ca_BS"/>
</dbReference>
<dbReference type="Gene3D" id="3.40.33.10">
    <property type="entry name" value="CAP"/>
    <property type="match status" value="1"/>
</dbReference>
<keyword evidence="3" id="KW-0732">Signal</keyword>
<dbReference type="InterPro" id="IPR014044">
    <property type="entry name" value="CAP_dom"/>
</dbReference>
<keyword evidence="2" id="KW-0964">Secreted</keyword>
<dbReference type="EMBL" id="LBXO01000011">
    <property type="protein sequence ID" value="KKR33270.1"/>
    <property type="molecule type" value="Genomic_DNA"/>
</dbReference>
<dbReference type="PANTHER" id="PTHR31157">
    <property type="entry name" value="SCP DOMAIN-CONTAINING PROTEIN"/>
    <property type="match status" value="1"/>
</dbReference>
<evidence type="ECO:0000256" key="3">
    <source>
        <dbReference type="ARBA" id="ARBA00022729"/>
    </source>
</evidence>
<evidence type="ECO:0000256" key="5">
    <source>
        <dbReference type="SAM" id="MobiDB-lite"/>
    </source>
</evidence>
<dbReference type="InterPro" id="IPR035940">
    <property type="entry name" value="CAP_sf"/>
</dbReference>
<organism evidence="8 9">
    <name type="scientific">Candidatus Falkowbacteria bacterium GW2011_GWF2_39_8</name>
    <dbReference type="NCBI Taxonomy" id="1618642"/>
    <lineage>
        <taxon>Bacteria</taxon>
        <taxon>Candidatus Falkowiibacteriota</taxon>
    </lineage>
</organism>
<evidence type="ECO:0000256" key="6">
    <source>
        <dbReference type="SAM" id="Phobius"/>
    </source>
</evidence>
<evidence type="ECO:0000259" key="7">
    <source>
        <dbReference type="Pfam" id="PF00188"/>
    </source>
</evidence>
<keyword evidence="6" id="KW-0812">Transmembrane</keyword>
<comment type="subcellular location">
    <subcellularLocation>
        <location evidence="1">Secreted</location>
    </subcellularLocation>
</comment>
<dbReference type="AlphaFoldDB" id="A0A0G0SEX3"/>
<dbReference type="Pfam" id="PF00188">
    <property type="entry name" value="CAP"/>
    <property type="match status" value="1"/>
</dbReference>
<evidence type="ECO:0000313" key="9">
    <source>
        <dbReference type="Proteomes" id="UP000034137"/>
    </source>
</evidence>
<sequence length="476" mass="53151">MKFSEYLSILKSTESLDSDRDGLLDKEELVWGTDPFNPDTDGDGMNDGDEIKAGRNPLGKGRLKDLFIPHPGNDYKPHALHPKRIAFHASAALAIKAIVVVFLVSFPIDAWLMPDVLKEQSLKIISLTNQIRAEQGLNRLKENQSLNQAAYEKTHDMLLNQYFAHVSPSKKGVADWLRAVKYNFAVAGENLAMGFSDPNEVVEKWKESETHYANIIDPDYREIGVNVASGNYKDIDTTFIAQLFGQPQIQNFQEKKVLGKLIINIAKQASAESATGTKKDLILTPTEEKILGEKETSPSLDETNANPLVSLSLIEAEEGRRQFLKVEAQLPTNVTKASLLYDGYPIELSRYGANNLNQWSGNYVISKNSNADSNIVTLATLKTLDTSGAIKTFDVDSSNLRPTKPSYFDEYSFLKNNPSRTITPLLSISSAYYFILLLIAIFALFLNIFIEIKKQHPKIILSTFSLIFLLTILILI</sequence>
<dbReference type="InterPro" id="IPR059100">
    <property type="entry name" value="TSP3_bac"/>
</dbReference>
<dbReference type="CDD" id="cd05379">
    <property type="entry name" value="CAP_bacterial"/>
    <property type="match status" value="1"/>
</dbReference>
<evidence type="ECO:0000313" key="8">
    <source>
        <dbReference type="EMBL" id="KKR33270.1"/>
    </source>
</evidence>
<protein>
    <recommendedName>
        <fullName evidence="7">SCP domain-containing protein</fullName>
    </recommendedName>
</protein>
<comment type="caution">
    <text evidence="8">The sequence shown here is derived from an EMBL/GenBank/DDBJ whole genome shotgun (WGS) entry which is preliminary data.</text>
</comment>
<gene>
    <name evidence="8" type="ORF">UT64_C0011G0003</name>
</gene>